<sequence length="270" mass="29349">MTRFPLTALCLSLTLGTAAMAEEPRNPLQDGETWEYLREDILDTSKALTPGAIFAVDAPYRAHDAATVPVVVTQTDPSAGPITKLKIVVDENPAPLAAEITFGPAMAPLSFETRVRVNSYSNLRVIAETASASYVDGRFVKAAGGCAAPATRDPEVALAHMGEMRLRHFDTAPAQIGSRRDAQLMIRHPNYSGLQRDQITQLFVPAHFIQDLTVWQGDEMLFSLTGGISISEDPVFRFSYTDNGTPDLRIRAQDTDGNVFEEVLPKASAS</sequence>
<evidence type="ECO:0000256" key="1">
    <source>
        <dbReference type="SAM" id="SignalP"/>
    </source>
</evidence>
<dbReference type="Gene3D" id="2.60.40.2470">
    <property type="entry name" value="SoxY domain"/>
    <property type="match status" value="1"/>
</dbReference>
<dbReference type="InterPro" id="IPR014880">
    <property type="entry name" value="SoxZ_dom"/>
</dbReference>
<comment type="caution">
    <text evidence="4">The sequence shown here is derived from an EMBL/GenBank/DDBJ whole genome shotgun (WGS) entry which is preliminary data.</text>
</comment>
<dbReference type="Pfam" id="PF13501">
    <property type="entry name" value="SoxY"/>
    <property type="match status" value="1"/>
</dbReference>
<feature type="domain" description="Ig-like SoxY" evidence="3">
    <location>
        <begin position="41"/>
        <end position="146"/>
    </location>
</feature>
<evidence type="ECO:0000259" key="3">
    <source>
        <dbReference type="Pfam" id="PF13501"/>
    </source>
</evidence>
<dbReference type="HOGENOM" id="CLU_088210_0_0_5"/>
<dbReference type="InterPro" id="IPR032711">
    <property type="entry name" value="SoxY"/>
</dbReference>
<dbReference type="Pfam" id="PF08770">
    <property type="entry name" value="SoxZ"/>
    <property type="match status" value="1"/>
</dbReference>
<accession>A0A0A0HJG8</accession>
<dbReference type="STRING" id="215743.ROSMUCSMR3_01470"/>
<evidence type="ECO:0000313" key="4">
    <source>
        <dbReference type="EMBL" id="KGM87967.1"/>
    </source>
</evidence>
<keyword evidence="1" id="KW-0732">Signal</keyword>
<organism evidence="4 5">
    <name type="scientific">Roseovarius mucosus DSM 17069</name>
    <dbReference type="NCBI Taxonomy" id="1288298"/>
    <lineage>
        <taxon>Bacteria</taxon>
        <taxon>Pseudomonadati</taxon>
        <taxon>Pseudomonadota</taxon>
        <taxon>Alphaproteobacteria</taxon>
        <taxon>Rhodobacterales</taxon>
        <taxon>Roseobacteraceae</taxon>
        <taxon>Roseovarius</taxon>
    </lineage>
</organism>
<dbReference type="SUPFAM" id="SSF81296">
    <property type="entry name" value="E set domains"/>
    <property type="match status" value="1"/>
</dbReference>
<dbReference type="Gene3D" id="2.60.40.10">
    <property type="entry name" value="Immunoglobulins"/>
    <property type="match status" value="1"/>
</dbReference>
<dbReference type="EMBL" id="AONH01000011">
    <property type="protein sequence ID" value="KGM87967.1"/>
    <property type="molecule type" value="Genomic_DNA"/>
</dbReference>
<dbReference type="Proteomes" id="UP000030021">
    <property type="component" value="Unassembled WGS sequence"/>
</dbReference>
<dbReference type="NCBIfam" id="TIGR04557">
    <property type="entry name" value="fuse_rel_SoxYZ"/>
    <property type="match status" value="1"/>
</dbReference>
<reference evidence="4 5" key="1">
    <citation type="submission" date="2013-01" db="EMBL/GenBank/DDBJ databases">
        <authorList>
            <person name="Fiebig A."/>
            <person name="Goeker M."/>
            <person name="Klenk H.-P.P."/>
        </authorList>
    </citation>
    <scope>NUCLEOTIDE SEQUENCE [LARGE SCALE GENOMIC DNA]</scope>
    <source>
        <strain evidence="4 5">DSM 17069</strain>
    </source>
</reference>
<dbReference type="InterPro" id="IPR038162">
    <property type="entry name" value="SoxY_sf"/>
</dbReference>
<dbReference type="PATRIC" id="fig|1288298.3.peg.2128"/>
<dbReference type="eggNOG" id="COG5501">
    <property type="taxonomic scope" value="Bacteria"/>
</dbReference>
<feature type="signal peptide" evidence="1">
    <location>
        <begin position="1"/>
        <end position="21"/>
    </location>
</feature>
<name>A0A0A0HJG8_9RHOB</name>
<feature type="domain" description="Sulphur oxidation protein SoxZ" evidence="2">
    <location>
        <begin position="174"/>
        <end position="262"/>
    </location>
</feature>
<protein>
    <submittedName>
        <fullName evidence="4">Putative secreted protein</fullName>
    </submittedName>
</protein>
<dbReference type="RefSeq" id="WP_037273987.1">
    <property type="nucleotide sequence ID" value="NZ_KN293980.1"/>
</dbReference>
<dbReference type="InterPro" id="IPR030831">
    <property type="entry name" value="Fuse-rel_SoxYZ"/>
</dbReference>
<gene>
    <name evidence="4" type="ORF">rosmuc_02112</name>
</gene>
<dbReference type="AlphaFoldDB" id="A0A0A0HJG8"/>
<evidence type="ECO:0000259" key="2">
    <source>
        <dbReference type="Pfam" id="PF08770"/>
    </source>
</evidence>
<dbReference type="InterPro" id="IPR014756">
    <property type="entry name" value="Ig_E-set"/>
</dbReference>
<evidence type="ECO:0000313" key="5">
    <source>
        <dbReference type="Proteomes" id="UP000030021"/>
    </source>
</evidence>
<feature type="chain" id="PRO_5001962779" evidence="1">
    <location>
        <begin position="22"/>
        <end position="270"/>
    </location>
</feature>
<dbReference type="InterPro" id="IPR013783">
    <property type="entry name" value="Ig-like_fold"/>
</dbReference>
<proteinExistence type="predicted"/>